<evidence type="ECO:0000256" key="3">
    <source>
        <dbReference type="SAM" id="Phobius"/>
    </source>
</evidence>
<dbReference type="Pfam" id="PF02632">
    <property type="entry name" value="BioY"/>
    <property type="match status" value="1"/>
</dbReference>
<feature type="transmembrane region" description="Helical" evidence="3">
    <location>
        <begin position="112"/>
        <end position="132"/>
    </location>
</feature>
<dbReference type="GO" id="GO:0005886">
    <property type="term" value="C:plasma membrane"/>
    <property type="evidence" value="ECO:0007669"/>
    <property type="project" value="UniProtKB-SubCell"/>
</dbReference>
<comment type="subcellular location">
    <subcellularLocation>
        <location evidence="2">Cell membrane</location>
        <topology evidence="2">Multi-pass membrane protein</topology>
    </subcellularLocation>
</comment>
<dbReference type="GO" id="GO:0015225">
    <property type="term" value="F:biotin transmembrane transporter activity"/>
    <property type="evidence" value="ECO:0007669"/>
    <property type="project" value="UniProtKB-UniRule"/>
</dbReference>
<protein>
    <recommendedName>
        <fullName evidence="2">Biotin transporter</fullName>
    </recommendedName>
</protein>
<comment type="similarity">
    <text evidence="1 2">Belongs to the BioY family.</text>
</comment>
<keyword evidence="2" id="KW-1003">Cell membrane</keyword>
<feature type="transmembrane region" description="Helical" evidence="3">
    <location>
        <begin position="55"/>
        <end position="75"/>
    </location>
</feature>
<keyword evidence="3" id="KW-1133">Transmembrane helix</keyword>
<proteinExistence type="inferred from homology"/>
<dbReference type="Gene3D" id="1.10.1760.20">
    <property type="match status" value="1"/>
</dbReference>
<accession>A0A7Z9C0J2</accession>
<dbReference type="InterPro" id="IPR003784">
    <property type="entry name" value="BioY"/>
</dbReference>
<keyword evidence="2" id="KW-0813">Transport</keyword>
<dbReference type="PANTHER" id="PTHR34295:SF1">
    <property type="entry name" value="BIOTIN TRANSPORTER BIOY"/>
    <property type="match status" value="1"/>
</dbReference>
<dbReference type="EMBL" id="CZCU02000161">
    <property type="protein sequence ID" value="VXD24706.1"/>
    <property type="molecule type" value="Genomic_DNA"/>
</dbReference>
<feature type="transmembrane region" description="Helical" evidence="3">
    <location>
        <begin position="187"/>
        <end position="204"/>
    </location>
</feature>
<dbReference type="Proteomes" id="UP000184550">
    <property type="component" value="Unassembled WGS sequence"/>
</dbReference>
<evidence type="ECO:0000313" key="5">
    <source>
        <dbReference type="Proteomes" id="UP000184550"/>
    </source>
</evidence>
<dbReference type="AlphaFoldDB" id="A0A7Z9C0J2"/>
<feature type="transmembrane region" description="Helical" evidence="3">
    <location>
        <begin position="139"/>
        <end position="161"/>
    </location>
</feature>
<dbReference type="PIRSF" id="PIRSF016661">
    <property type="entry name" value="BioY"/>
    <property type="match status" value="1"/>
</dbReference>
<dbReference type="PANTHER" id="PTHR34295">
    <property type="entry name" value="BIOTIN TRANSPORTER BIOY"/>
    <property type="match status" value="1"/>
</dbReference>
<keyword evidence="3" id="KW-0812">Transmembrane</keyword>
<evidence type="ECO:0000256" key="2">
    <source>
        <dbReference type="PIRNR" id="PIRNR016661"/>
    </source>
</evidence>
<gene>
    <name evidence="4" type="ORF">PL8927_830085</name>
</gene>
<keyword evidence="5" id="KW-1185">Reference proteome</keyword>
<organism evidence="4 5">
    <name type="scientific">Planktothrix serta PCC 8927</name>
    <dbReference type="NCBI Taxonomy" id="671068"/>
    <lineage>
        <taxon>Bacteria</taxon>
        <taxon>Bacillati</taxon>
        <taxon>Cyanobacteriota</taxon>
        <taxon>Cyanophyceae</taxon>
        <taxon>Oscillatoriophycideae</taxon>
        <taxon>Oscillatoriales</taxon>
        <taxon>Microcoleaceae</taxon>
        <taxon>Planktothrix</taxon>
    </lineage>
</organism>
<reference evidence="4" key="1">
    <citation type="submission" date="2019-10" db="EMBL/GenBank/DDBJ databases">
        <authorList>
            <consortium name="Genoscope - CEA"/>
            <person name="William W."/>
        </authorList>
    </citation>
    <scope>NUCLEOTIDE SEQUENCE [LARGE SCALE GENOMIC DNA]</scope>
    <source>
        <strain evidence="4">BBR_PRJEB10992</strain>
    </source>
</reference>
<keyword evidence="2 3" id="KW-0472">Membrane</keyword>
<feature type="transmembrane region" description="Helical" evidence="3">
    <location>
        <begin position="21"/>
        <end position="43"/>
    </location>
</feature>
<sequence>MKLLFLVSPKGNISGIVTPPLEFLWAIIGVLLTIGGTFLEAFVTDPSWLWQQQNVEVHSLGVTYQIGAVLLVGCLGGKNAAAMSQIAYLALGLTVLPVFSEGGGLDYLKEPTFGYLLGFIPGGWICGFLAFKALPKLELLAFSCLCGLLTVHSMGLIYLTLSHLMNGAATQGIALGEAVEKYSIHPLPGQLAVSCAVAVLSYILRGLMFY</sequence>
<comment type="caution">
    <text evidence="4">The sequence shown here is derived from an EMBL/GenBank/DDBJ whole genome shotgun (WGS) entry which is preliminary data.</text>
</comment>
<name>A0A7Z9C0J2_9CYAN</name>
<feature type="transmembrane region" description="Helical" evidence="3">
    <location>
        <begin position="82"/>
        <end position="100"/>
    </location>
</feature>
<evidence type="ECO:0000256" key="1">
    <source>
        <dbReference type="ARBA" id="ARBA00010692"/>
    </source>
</evidence>
<evidence type="ECO:0000313" key="4">
    <source>
        <dbReference type="EMBL" id="VXD24706.1"/>
    </source>
</evidence>